<reference evidence="2 3" key="1">
    <citation type="journal article" date="2013" name="Genome Announc.">
        <title>Genome Sequence of Novosphingobium lindaniclasticum LE124T, Isolated from a Hexachlorocyclohexane Dumpsite.</title>
        <authorList>
            <person name="Saxena A."/>
            <person name="Nayyar N."/>
            <person name="Sangwan N."/>
            <person name="Kumari R."/>
            <person name="Khurana J.P."/>
            <person name="Lal R."/>
        </authorList>
    </citation>
    <scope>NUCLEOTIDE SEQUENCE [LARGE SCALE GENOMIC DNA]</scope>
    <source>
        <strain evidence="2 3">LE124</strain>
    </source>
</reference>
<dbReference type="NCBIfam" id="TIGR04433">
    <property type="entry name" value="UrcA_uranyl"/>
    <property type="match status" value="1"/>
</dbReference>
<evidence type="ECO:0008006" key="4">
    <source>
        <dbReference type="Google" id="ProtNLM"/>
    </source>
</evidence>
<dbReference type="AlphaFoldDB" id="T0ILH7"/>
<dbReference type="Proteomes" id="UP000015527">
    <property type="component" value="Unassembled WGS sequence"/>
</dbReference>
<keyword evidence="3" id="KW-1185">Reference proteome</keyword>
<keyword evidence="1" id="KW-0732">Signal</keyword>
<feature type="chain" id="PRO_5004565244" description="UrcA family protein" evidence="1">
    <location>
        <begin position="22"/>
        <end position="111"/>
    </location>
</feature>
<dbReference type="eggNOG" id="ENOG5032G0S">
    <property type="taxonomic scope" value="Bacteria"/>
</dbReference>
<dbReference type="EMBL" id="ATHL01000095">
    <property type="protein sequence ID" value="EQB12640.1"/>
    <property type="molecule type" value="Genomic_DNA"/>
</dbReference>
<name>T0ILH7_9SPHN</name>
<feature type="signal peptide" evidence="1">
    <location>
        <begin position="1"/>
        <end position="21"/>
    </location>
</feature>
<organism evidence="2 3">
    <name type="scientific">Novosphingobium lindaniclasticum LE124</name>
    <dbReference type="NCBI Taxonomy" id="1096930"/>
    <lineage>
        <taxon>Bacteria</taxon>
        <taxon>Pseudomonadati</taxon>
        <taxon>Pseudomonadota</taxon>
        <taxon>Alphaproteobacteria</taxon>
        <taxon>Sphingomonadales</taxon>
        <taxon>Sphingomonadaceae</taxon>
        <taxon>Novosphingobium</taxon>
    </lineage>
</organism>
<dbReference type="PATRIC" id="fig|1096930.3.peg.3067"/>
<accession>T0ILH7</accession>
<dbReference type="OrthoDB" id="7474986at2"/>
<gene>
    <name evidence="2" type="ORF">L284_15410</name>
</gene>
<sequence>MFKTNLIAAAAAAVLSVGAIAAATAPAPAFAKNVEVRYSDLNLSTAEGKQKLERRIDTAAREACDYGRTTTGSRIRSNEATECYTKARADVSAQVAGAIDKAGAQRLAVGQ</sequence>
<evidence type="ECO:0000313" key="2">
    <source>
        <dbReference type="EMBL" id="EQB12640.1"/>
    </source>
</evidence>
<proteinExistence type="predicted"/>
<protein>
    <recommendedName>
        <fullName evidence="4">UrcA family protein</fullName>
    </recommendedName>
</protein>
<evidence type="ECO:0000313" key="3">
    <source>
        <dbReference type="Proteomes" id="UP000015527"/>
    </source>
</evidence>
<evidence type="ECO:0000256" key="1">
    <source>
        <dbReference type="SAM" id="SignalP"/>
    </source>
</evidence>
<dbReference type="InterPro" id="IPR030972">
    <property type="entry name" value="UrcA_uranyl"/>
</dbReference>
<comment type="caution">
    <text evidence="2">The sequence shown here is derived from an EMBL/GenBank/DDBJ whole genome shotgun (WGS) entry which is preliminary data.</text>
</comment>
<dbReference type="RefSeq" id="WP_021234902.1">
    <property type="nucleotide sequence ID" value="NZ_ATHL01000095.1"/>
</dbReference>